<feature type="domain" description="ORF6C" evidence="1">
    <location>
        <begin position="126"/>
        <end position="232"/>
    </location>
</feature>
<dbReference type="STRING" id="150033.RV14_GL001546"/>
<sequence length="241" mass="27484">MKDQQAVTTSLQVAEVFGKEHKVVLKAIDELKEGVAENSADSFDGVAQNYADLFYEDAYIHPQNKQKYRQIIMNRDGFTLLAMGFTGKKALQFKLQYINAFNEMEKTIKEKSVSIPTTKRGLALLALEASEETNQRVDVIEQEVFDLKENQPLPQGEYSIISSRINKRVYEVADAYSINRSNRKTIGLLFKDINSGVKKISGVGARTQLRAKHYEKVMDFINSWEPSSVTKFELRQTRMDV</sequence>
<organism evidence="2 3">
    <name type="scientific">Enterococcus ratti</name>
    <dbReference type="NCBI Taxonomy" id="150033"/>
    <lineage>
        <taxon>Bacteria</taxon>
        <taxon>Bacillati</taxon>
        <taxon>Bacillota</taxon>
        <taxon>Bacilli</taxon>
        <taxon>Lactobacillales</taxon>
        <taxon>Enterococcaceae</taxon>
        <taxon>Enterococcus</taxon>
    </lineage>
</organism>
<dbReference type="AlphaFoldDB" id="A0A1L8W9A7"/>
<dbReference type="Pfam" id="PF10552">
    <property type="entry name" value="ORF6C"/>
    <property type="match status" value="1"/>
</dbReference>
<evidence type="ECO:0000313" key="3">
    <source>
        <dbReference type="Proteomes" id="UP000182152"/>
    </source>
</evidence>
<protein>
    <submittedName>
        <fullName evidence="2">Rha family phage regulatory protein</fullName>
    </submittedName>
</protein>
<proteinExistence type="predicted"/>
<name>A0A1L8W9A7_9ENTE</name>
<comment type="caution">
    <text evidence="2">The sequence shown here is derived from an EMBL/GenBank/DDBJ whole genome shotgun (WGS) entry which is preliminary data.</text>
</comment>
<dbReference type="InterPro" id="IPR014054">
    <property type="entry name" value="Phage_regulatory_Rha"/>
</dbReference>
<dbReference type="EMBL" id="JXLB01000033">
    <property type="protein sequence ID" value="OJG77596.1"/>
    <property type="molecule type" value="Genomic_DNA"/>
</dbReference>
<dbReference type="InterPro" id="IPR018878">
    <property type="entry name" value="ORF6C_dom"/>
</dbReference>
<dbReference type="NCBIfam" id="TIGR02681">
    <property type="entry name" value="phage_pRha"/>
    <property type="match status" value="1"/>
</dbReference>
<evidence type="ECO:0000259" key="1">
    <source>
        <dbReference type="Pfam" id="PF10552"/>
    </source>
</evidence>
<accession>A0A1L8W9A7</accession>
<dbReference type="Pfam" id="PF09669">
    <property type="entry name" value="Phage_pRha"/>
    <property type="match status" value="1"/>
</dbReference>
<dbReference type="Proteomes" id="UP000182152">
    <property type="component" value="Unassembled WGS sequence"/>
</dbReference>
<evidence type="ECO:0000313" key="2">
    <source>
        <dbReference type="EMBL" id="OJG77596.1"/>
    </source>
</evidence>
<keyword evidence="3" id="KW-1185">Reference proteome</keyword>
<reference evidence="2 3" key="1">
    <citation type="submission" date="2014-12" db="EMBL/GenBank/DDBJ databases">
        <title>Draft genome sequences of 29 type strains of Enterococci.</title>
        <authorList>
            <person name="Zhong Z."/>
            <person name="Sun Z."/>
            <person name="Liu W."/>
            <person name="Zhang W."/>
            <person name="Zhang H."/>
        </authorList>
    </citation>
    <scope>NUCLEOTIDE SEQUENCE [LARGE SCALE GENOMIC DNA]</scope>
    <source>
        <strain evidence="2 3">DSM 15687</strain>
    </source>
</reference>
<gene>
    <name evidence="2" type="ORF">RV14_GL001546</name>
</gene>